<evidence type="ECO:0000259" key="5">
    <source>
        <dbReference type="Pfam" id="PF00326"/>
    </source>
</evidence>
<sequence>MADSEIVKDVVVTPGVFDEDLAEELYNLDSPVNFRFSPKCDRLVYQSGLTFIGAKEKQKGTIWLAATDQAGSARQLTTGLFNDSNPEWHPDGDHIIFLSDRASPGDAQSIWMMPLTGGDARPVSSTEARNSVQSFKVSPDGKTIAFLSNDEISKEKKEQEEKDGALPQVWGEDWIYRRLRILDIESGKVRTLSEEKRHVYEMDWHPDGKSIAYSSAANTEEPEPVLSGARLSVVDVDSGAIRHVYNVLAEVYDLTYMTDGKLYFIAPYEIHLIKGNSGAHSVDTLAAEPTLNRAALGETDSPVQILKEGDKVYIRRQNRIQDEVCDIDGNVMFANGESFKQWSVGIDPESQQPMFALGLSTPDKPCEAYVVRSGKDTIQLSNFGKAVKDKVNATTHIFTCRSLDNEEDIEGIFIVPTASIGSDSDSKPAKPLPTVVMPHGGPTYRDSLNFDPSRFSWTPYLLNKGYGILLIQYRGSTGYGQRFAAWSGRGIGTFDYEDVISVTDHAIKQGLADPKRMVVGYWSQGGYLAYLCAVRNGLHNLGWKFNAVIAGAGFCDIDSLMLGSDCGPTDQVELAGFKGPWKIDRDDTTARKASAIWEMKHAVEEAKRRGEMVIPPVLILHGELDNRCPYWQAVAFQRALRCYGLPCEFVTYPGQGHMLMPRSHQMDALKRVARLCDAYAGPGFKIGGEP</sequence>
<keyword evidence="7" id="KW-1185">Reference proteome</keyword>
<dbReference type="Proteomes" id="UP000039046">
    <property type="component" value="Unassembled WGS sequence"/>
</dbReference>
<dbReference type="OrthoDB" id="43744at2759"/>
<dbReference type="EMBL" id="CDHN01000007">
    <property type="protein sequence ID" value="CEJ94627.1"/>
    <property type="molecule type" value="Genomic_DNA"/>
</dbReference>
<evidence type="ECO:0000313" key="6">
    <source>
        <dbReference type="EMBL" id="CEJ94627.1"/>
    </source>
</evidence>
<keyword evidence="3" id="KW-0645">Protease</keyword>
<proteinExistence type="inferred from homology"/>
<dbReference type="Pfam" id="PF07676">
    <property type="entry name" value="PD40"/>
    <property type="match status" value="3"/>
</dbReference>
<reference evidence="6 7" key="1">
    <citation type="journal article" date="2015" name="Genome Announc.">
        <title>Draft Genome Sequence and Gene Annotation of the Entomopathogenic Fungus Verticillium hemipterigenum.</title>
        <authorList>
            <person name="Horn F."/>
            <person name="Habel A."/>
            <person name="Scharf D.H."/>
            <person name="Dworschak J."/>
            <person name="Brakhage A.A."/>
            <person name="Guthke R."/>
            <person name="Hertweck C."/>
            <person name="Linde J."/>
        </authorList>
    </citation>
    <scope>NUCLEOTIDE SEQUENCE [LARGE SCALE GENOMIC DNA]</scope>
</reference>
<accession>A0A0A1TSU4</accession>
<dbReference type="SUPFAM" id="SSF69304">
    <property type="entry name" value="Tricorn protease N-terminal domain"/>
    <property type="match status" value="1"/>
</dbReference>
<dbReference type="InterPro" id="IPR011042">
    <property type="entry name" value="6-blade_b-propeller_TolB-like"/>
</dbReference>
<comment type="similarity">
    <text evidence="1">Belongs to the peptidase S9C family.</text>
</comment>
<protein>
    <recommendedName>
        <fullName evidence="4">Dipeptidyl-peptidase V</fullName>
    </recommendedName>
</protein>
<dbReference type="GO" id="GO:0006508">
    <property type="term" value="P:proteolysis"/>
    <property type="evidence" value="ECO:0007669"/>
    <property type="project" value="InterPro"/>
</dbReference>
<evidence type="ECO:0000256" key="4">
    <source>
        <dbReference type="ARBA" id="ARBA00032829"/>
    </source>
</evidence>
<gene>
    <name evidence="6" type="ORF">VHEMI10147</name>
</gene>
<dbReference type="GO" id="GO:0004252">
    <property type="term" value="F:serine-type endopeptidase activity"/>
    <property type="evidence" value="ECO:0007669"/>
    <property type="project" value="TreeGrafter"/>
</dbReference>
<dbReference type="PANTHER" id="PTHR42776">
    <property type="entry name" value="SERINE PEPTIDASE S9 FAMILY MEMBER"/>
    <property type="match status" value="1"/>
</dbReference>
<dbReference type="SUPFAM" id="SSF53474">
    <property type="entry name" value="alpha/beta-Hydrolases"/>
    <property type="match status" value="1"/>
</dbReference>
<evidence type="ECO:0000256" key="2">
    <source>
        <dbReference type="ARBA" id="ARBA00022801"/>
    </source>
</evidence>
<dbReference type="STRING" id="1531966.A0A0A1TSU4"/>
<dbReference type="InterPro" id="IPR011659">
    <property type="entry name" value="WD40"/>
</dbReference>
<organism evidence="6 7">
    <name type="scientific">[Torrubiella] hemipterigena</name>
    <dbReference type="NCBI Taxonomy" id="1531966"/>
    <lineage>
        <taxon>Eukaryota</taxon>
        <taxon>Fungi</taxon>
        <taxon>Dikarya</taxon>
        <taxon>Ascomycota</taxon>
        <taxon>Pezizomycotina</taxon>
        <taxon>Sordariomycetes</taxon>
        <taxon>Hypocreomycetidae</taxon>
        <taxon>Hypocreales</taxon>
        <taxon>Clavicipitaceae</taxon>
        <taxon>Clavicipitaceae incertae sedis</taxon>
        <taxon>'Torrubiella' clade</taxon>
    </lineage>
</organism>
<dbReference type="Pfam" id="PF00326">
    <property type="entry name" value="Peptidase_S9"/>
    <property type="match status" value="1"/>
</dbReference>
<name>A0A0A1TSU4_9HYPO</name>
<dbReference type="Gene3D" id="2.120.10.30">
    <property type="entry name" value="TolB, C-terminal domain"/>
    <property type="match status" value="2"/>
</dbReference>
<dbReference type="HOGENOM" id="CLU_008615_2_0_1"/>
<dbReference type="Gene3D" id="3.40.50.1820">
    <property type="entry name" value="alpha/beta hydrolase"/>
    <property type="match status" value="1"/>
</dbReference>
<evidence type="ECO:0000313" key="7">
    <source>
        <dbReference type="Proteomes" id="UP000039046"/>
    </source>
</evidence>
<feature type="domain" description="Peptidase S9 prolyl oligopeptidase catalytic" evidence="5">
    <location>
        <begin position="454"/>
        <end position="680"/>
    </location>
</feature>
<dbReference type="AlphaFoldDB" id="A0A0A1TSU4"/>
<dbReference type="InterPro" id="IPR029058">
    <property type="entry name" value="AB_hydrolase_fold"/>
</dbReference>
<evidence type="ECO:0000256" key="3">
    <source>
        <dbReference type="ARBA" id="ARBA00022825"/>
    </source>
</evidence>
<keyword evidence="2" id="KW-0378">Hydrolase</keyword>
<keyword evidence="3" id="KW-0720">Serine protease</keyword>
<dbReference type="InterPro" id="IPR001375">
    <property type="entry name" value="Peptidase_S9_cat"/>
</dbReference>
<dbReference type="PANTHER" id="PTHR42776:SF27">
    <property type="entry name" value="DIPEPTIDYL PEPTIDASE FAMILY MEMBER 6"/>
    <property type="match status" value="1"/>
</dbReference>
<evidence type="ECO:0000256" key="1">
    <source>
        <dbReference type="ARBA" id="ARBA00010040"/>
    </source>
</evidence>